<dbReference type="EMBL" id="NOZP01000040">
    <property type="protein sequence ID" value="OYD16702.1"/>
    <property type="molecule type" value="Genomic_DNA"/>
</dbReference>
<sequence>MRYIAVEGVIGVGKTALAERLADRLSGHLVLEEIEENPFLGRFYQDIAGYAFQTQLFFLLSRCKQQQELRQPELFDETIVSDYLFEKDRVFASLNLTEHEFALYEKVYELLARGVVRPDLLVYLQARTDVLLGRIRQRGRPFEAPLGREYLDSLADAYNRFFLHYDASPMLIVNTERVDFVASQEDMNDLFKAIQTTTKGRRFYSPRGKGH</sequence>
<gene>
    <name evidence="4" type="ORF">CH330_02025</name>
</gene>
<feature type="binding site" evidence="2">
    <location>
        <begin position="134"/>
        <end position="138"/>
    </location>
    <ligand>
        <name>ATP</name>
        <dbReference type="ChEBI" id="CHEBI:30616"/>
    </ligand>
</feature>
<keyword evidence="2" id="KW-0067">ATP-binding</keyword>
<comment type="caution">
    <text evidence="4">The sequence shown here is derived from an EMBL/GenBank/DDBJ whole genome shotgun (WGS) entry which is preliminary data.</text>
</comment>
<dbReference type="SUPFAM" id="SSF52540">
    <property type="entry name" value="P-loop containing nucleoside triphosphate hydrolases"/>
    <property type="match status" value="1"/>
</dbReference>
<evidence type="ECO:0000256" key="2">
    <source>
        <dbReference type="PIRSR" id="PIRSR000705-3"/>
    </source>
</evidence>
<dbReference type="AlphaFoldDB" id="A0A235BWT5"/>
<dbReference type="GO" id="GO:0005737">
    <property type="term" value="C:cytoplasm"/>
    <property type="evidence" value="ECO:0007669"/>
    <property type="project" value="TreeGrafter"/>
</dbReference>
<feature type="active site" description="Proton acceptor" evidence="1">
    <location>
        <position position="76"/>
    </location>
</feature>
<protein>
    <submittedName>
        <fullName evidence="4">Deoxynucleoside kinase</fullName>
    </submittedName>
</protein>
<evidence type="ECO:0000313" key="5">
    <source>
        <dbReference type="Proteomes" id="UP000215559"/>
    </source>
</evidence>
<name>A0A235BWT5_UNCW3</name>
<dbReference type="GO" id="GO:0005524">
    <property type="term" value="F:ATP binding"/>
    <property type="evidence" value="ECO:0007669"/>
    <property type="project" value="UniProtKB-KW"/>
</dbReference>
<keyword evidence="4" id="KW-0418">Kinase</keyword>
<organism evidence="4 5">
    <name type="scientific">candidate division WOR-3 bacterium JGI_Cruoil_03_51_56</name>
    <dbReference type="NCBI Taxonomy" id="1973747"/>
    <lineage>
        <taxon>Bacteria</taxon>
        <taxon>Bacteria division WOR-3</taxon>
    </lineage>
</organism>
<evidence type="ECO:0000259" key="3">
    <source>
        <dbReference type="Pfam" id="PF01712"/>
    </source>
</evidence>
<dbReference type="GO" id="GO:0019136">
    <property type="term" value="F:deoxynucleoside kinase activity"/>
    <property type="evidence" value="ECO:0007669"/>
    <property type="project" value="InterPro"/>
</dbReference>
<dbReference type="InterPro" id="IPR002624">
    <property type="entry name" value="DCK/DGK"/>
</dbReference>
<dbReference type="CDD" id="cd01673">
    <property type="entry name" value="dNK"/>
    <property type="match status" value="1"/>
</dbReference>
<keyword evidence="4" id="KW-0808">Transferase</keyword>
<dbReference type="InterPro" id="IPR050566">
    <property type="entry name" value="Deoxyribonucleoside_kinase"/>
</dbReference>
<accession>A0A235BWT5</accession>
<dbReference type="Proteomes" id="UP000215559">
    <property type="component" value="Unassembled WGS sequence"/>
</dbReference>
<feature type="domain" description="Deoxynucleoside kinase" evidence="3">
    <location>
        <begin position="4"/>
        <end position="196"/>
    </location>
</feature>
<reference evidence="4 5" key="1">
    <citation type="submission" date="2017-07" db="EMBL/GenBank/DDBJ databases">
        <title>Recovery of genomes from metagenomes via a dereplication, aggregation, and scoring strategy.</title>
        <authorList>
            <person name="Sieber C.M."/>
            <person name="Probst A.J."/>
            <person name="Sharrar A."/>
            <person name="Thomas B.C."/>
            <person name="Hess M."/>
            <person name="Tringe S.G."/>
            <person name="Banfield J.F."/>
        </authorList>
    </citation>
    <scope>NUCLEOTIDE SEQUENCE [LARGE SCALE GENOMIC DNA]</scope>
    <source>
        <strain evidence="4">JGI_Cruoil_03_51_56</strain>
    </source>
</reference>
<dbReference type="InterPro" id="IPR031314">
    <property type="entry name" value="DNK_dom"/>
</dbReference>
<keyword evidence="2" id="KW-0547">Nucleotide-binding</keyword>
<evidence type="ECO:0000256" key="1">
    <source>
        <dbReference type="PIRSR" id="PIRSR000705-1"/>
    </source>
</evidence>
<dbReference type="InterPro" id="IPR027417">
    <property type="entry name" value="P-loop_NTPase"/>
</dbReference>
<dbReference type="Gene3D" id="3.40.50.300">
    <property type="entry name" value="P-loop containing nucleotide triphosphate hydrolases"/>
    <property type="match status" value="1"/>
</dbReference>
<dbReference type="PIRSF" id="PIRSF000705">
    <property type="entry name" value="DNK"/>
    <property type="match status" value="1"/>
</dbReference>
<proteinExistence type="predicted"/>
<dbReference type="PANTHER" id="PTHR10513">
    <property type="entry name" value="DEOXYNUCLEOSIDE KINASE"/>
    <property type="match status" value="1"/>
</dbReference>
<dbReference type="Pfam" id="PF01712">
    <property type="entry name" value="dNK"/>
    <property type="match status" value="1"/>
</dbReference>
<dbReference type="PANTHER" id="PTHR10513:SF46">
    <property type="entry name" value="DEOXYGUANOSINE KINASE"/>
    <property type="match status" value="1"/>
</dbReference>
<evidence type="ECO:0000313" key="4">
    <source>
        <dbReference type="EMBL" id="OYD16702.1"/>
    </source>
</evidence>